<dbReference type="PRINTS" id="PR00377">
    <property type="entry name" value="IMPHPHTASES"/>
</dbReference>
<feature type="binding site" evidence="7">
    <location>
        <position position="81"/>
    </location>
    <ligand>
        <name>Mg(2+)</name>
        <dbReference type="ChEBI" id="CHEBI:18420"/>
        <label>1</label>
        <note>catalytic</note>
    </ligand>
</feature>
<sequence length="272" mass="29163">MIDFIGQLAVAAGNLAEEGRRSLAAEDIRCKASSADLVTAVDRRVEEFISAEIRGRYPGHGLFGEETGSSGDTAEHCWIIDPIDGTTSFVHGFPYYSVSIALRHRGRMVAGAVYAPMLRELFTAEAGAGARLNGRPIRVSECGELRNALLATGFGCVRARMRPDNFEFLPEITRSVRDIRRCGSAALDLCNVAAGRFDGYWEFALQLYDIAAGALILAEAGGRVTDTSGGAAWPENGLAATNSRLHPALLECFRKNRRISGQTLCVAPPAGG</sequence>
<keyword evidence="5 8" id="KW-0378">Hydrolase</keyword>
<dbReference type="Pfam" id="PF00459">
    <property type="entry name" value="Inositol_P"/>
    <property type="match status" value="1"/>
</dbReference>
<dbReference type="GO" id="GO:0008934">
    <property type="term" value="F:inositol monophosphate 1-phosphatase activity"/>
    <property type="evidence" value="ECO:0007669"/>
    <property type="project" value="InterPro"/>
</dbReference>
<evidence type="ECO:0000313" key="10">
    <source>
        <dbReference type="Proteomes" id="UP000435649"/>
    </source>
</evidence>
<dbReference type="AlphaFoldDB" id="A0A844G5T7"/>
<dbReference type="PANTHER" id="PTHR20854">
    <property type="entry name" value="INOSITOL MONOPHOSPHATASE"/>
    <property type="match status" value="1"/>
</dbReference>
<dbReference type="InterPro" id="IPR020583">
    <property type="entry name" value="Inositol_monoP_metal-BS"/>
</dbReference>
<dbReference type="InterPro" id="IPR033942">
    <property type="entry name" value="IMPase"/>
</dbReference>
<evidence type="ECO:0000256" key="3">
    <source>
        <dbReference type="ARBA" id="ARBA00009759"/>
    </source>
</evidence>
<feature type="binding site" evidence="7">
    <location>
        <position position="84"/>
    </location>
    <ligand>
        <name>Mg(2+)</name>
        <dbReference type="ChEBI" id="CHEBI:18420"/>
        <label>1</label>
        <note>catalytic</note>
    </ligand>
</feature>
<feature type="binding site" evidence="7">
    <location>
        <position position="209"/>
    </location>
    <ligand>
        <name>Mg(2+)</name>
        <dbReference type="ChEBI" id="CHEBI:18420"/>
        <label>1</label>
        <note>catalytic</note>
    </ligand>
</feature>
<dbReference type="InterPro" id="IPR022337">
    <property type="entry name" value="Inositol_monophosphatase_SuhB"/>
</dbReference>
<keyword evidence="4 7" id="KW-0479">Metal-binding</keyword>
<evidence type="ECO:0000256" key="8">
    <source>
        <dbReference type="RuleBase" id="RU364068"/>
    </source>
</evidence>
<dbReference type="InterPro" id="IPR000760">
    <property type="entry name" value="Inositol_monophosphatase-like"/>
</dbReference>
<feature type="binding site" evidence="7">
    <location>
        <position position="83"/>
    </location>
    <ligand>
        <name>Mg(2+)</name>
        <dbReference type="ChEBI" id="CHEBI:18420"/>
        <label>1</label>
        <note>catalytic</note>
    </ligand>
</feature>
<dbReference type="GO" id="GO:0046872">
    <property type="term" value="F:metal ion binding"/>
    <property type="evidence" value="ECO:0007669"/>
    <property type="project" value="UniProtKB-KW"/>
</dbReference>
<keyword evidence="10" id="KW-1185">Reference proteome</keyword>
<comment type="caution">
    <text evidence="9">The sequence shown here is derived from an EMBL/GenBank/DDBJ whole genome shotgun (WGS) entry which is preliminary data.</text>
</comment>
<dbReference type="Gene3D" id="3.30.540.10">
    <property type="entry name" value="Fructose-1,6-Bisphosphatase, subunit A, domain 1"/>
    <property type="match status" value="1"/>
</dbReference>
<dbReference type="Gene3D" id="3.40.190.80">
    <property type="match status" value="1"/>
</dbReference>
<organism evidence="9 10">
    <name type="scientific">Victivallis lenta</name>
    <dbReference type="NCBI Taxonomy" id="2606640"/>
    <lineage>
        <taxon>Bacteria</taxon>
        <taxon>Pseudomonadati</taxon>
        <taxon>Lentisphaerota</taxon>
        <taxon>Lentisphaeria</taxon>
        <taxon>Victivallales</taxon>
        <taxon>Victivallaceae</taxon>
        <taxon>Victivallis</taxon>
    </lineage>
</organism>
<dbReference type="SUPFAM" id="SSF56655">
    <property type="entry name" value="Carbohydrate phosphatase"/>
    <property type="match status" value="1"/>
</dbReference>
<evidence type="ECO:0000256" key="7">
    <source>
        <dbReference type="PIRSR" id="PIRSR600760-2"/>
    </source>
</evidence>
<comment type="catalytic activity">
    <reaction evidence="1 8">
        <text>a myo-inositol phosphate + H2O = myo-inositol + phosphate</text>
        <dbReference type="Rhea" id="RHEA:24056"/>
        <dbReference type="ChEBI" id="CHEBI:15377"/>
        <dbReference type="ChEBI" id="CHEBI:17268"/>
        <dbReference type="ChEBI" id="CHEBI:43474"/>
        <dbReference type="ChEBI" id="CHEBI:84139"/>
        <dbReference type="EC" id="3.1.3.25"/>
    </reaction>
</comment>
<name>A0A844G5T7_9BACT</name>
<protein>
    <recommendedName>
        <fullName evidence="8">Inositol-1-monophosphatase</fullName>
        <ecNumber evidence="8">3.1.3.25</ecNumber>
    </recommendedName>
</protein>
<feature type="binding site" evidence="7">
    <location>
        <position position="65"/>
    </location>
    <ligand>
        <name>Mg(2+)</name>
        <dbReference type="ChEBI" id="CHEBI:18420"/>
        <label>1</label>
        <note>catalytic</note>
    </ligand>
</feature>
<evidence type="ECO:0000256" key="4">
    <source>
        <dbReference type="ARBA" id="ARBA00022723"/>
    </source>
</evidence>
<comment type="cofactor">
    <cofactor evidence="2 7 8">
        <name>Mg(2+)</name>
        <dbReference type="ChEBI" id="CHEBI:18420"/>
    </cofactor>
</comment>
<evidence type="ECO:0000256" key="2">
    <source>
        <dbReference type="ARBA" id="ARBA00001946"/>
    </source>
</evidence>
<dbReference type="FunFam" id="3.40.190.80:FF:000020">
    <property type="entry name" value="Fructose-1,6-bisphosphatase/inositol-1-monophosphatase"/>
    <property type="match status" value="1"/>
</dbReference>
<dbReference type="InterPro" id="IPR020550">
    <property type="entry name" value="Inositol_monophosphatase_CS"/>
</dbReference>
<gene>
    <name evidence="9" type="ORF">FYJ85_16930</name>
</gene>
<dbReference type="CDD" id="cd01639">
    <property type="entry name" value="IMPase"/>
    <property type="match status" value="1"/>
</dbReference>
<dbReference type="EMBL" id="VUNS01000022">
    <property type="protein sequence ID" value="MST98726.1"/>
    <property type="molecule type" value="Genomic_DNA"/>
</dbReference>
<dbReference type="GO" id="GO:0007165">
    <property type="term" value="P:signal transduction"/>
    <property type="evidence" value="ECO:0007669"/>
    <property type="project" value="TreeGrafter"/>
</dbReference>
<comment type="similarity">
    <text evidence="3 8">Belongs to the inositol monophosphatase superfamily.</text>
</comment>
<dbReference type="FunFam" id="3.30.540.10:FF:000003">
    <property type="entry name" value="Inositol-1-monophosphatase"/>
    <property type="match status" value="1"/>
</dbReference>
<accession>A0A844G5T7</accession>
<dbReference type="GO" id="GO:0006020">
    <property type="term" value="P:inositol metabolic process"/>
    <property type="evidence" value="ECO:0007669"/>
    <property type="project" value="TreeGrafter"/>
</dbReference>
<evidence type="ECO:0000256" key="6">
    <source>
        <dbReference type="ARBA" id="ARBA00022842"/>
    </source>
</evidence>
<dbReference type="PANTHER" id="PTHR20854:SF4">
    <property type="entry name" value="INOSITOL-1-MONOPHOSPHATASE-RELATED"/>
    <property type="match status" value="1"/>
</dbReference>
<dbReference type="PROSITE" id="PS00630">
    <property type="entry name" value="IMP_2"/>
    <property type="match status" value="1"/>
</dbReference>
<dbReference type="GO" id="GO:0046854">
    <property type="term" value="P:phosphatidylinositol phosphate biosynthetic process"/>
    <property type="evidence" value="ECO:0007669"/>
    <property type="project" value="InterPro"/>
</dbReference>
<dbReference type="RefSeq" id="WP_106052716.1">
    <property type="nucleotide sequence ID" value="NZ_CALXOB010000002.1"/>
</dbReference>
<proteinExistence type="inferred from homology"/>
<dbReference type="PROSITE" id="PS00629">
    <property type="entry name" value="IMP_1"/>
    <property type="match status" value="1"/>
</dbReference>
<dbReference type="PRINTS" id="PR01959">
    <property type="entry name" value="SBIMPHPHTASE"/>
</dbReference>
<keyword evidence="6 7" id="KW-0460">Magnesium</keyword>
<evidence type="ECO:0000256" key="5">
    <source>
        <dbReference type="ARBA" id="ARBA00022801"/>
    </source>
</evidence>
<reference evidence="9 10" key="1">
    <citation type="submission" date="2019-08" db="EMBL/GenBank/DDBJ databases">
        <title>In-depth cultivation of the pig gut microbiome towards novel bacterial diversity and tailored functional studies.</title>
        <authorList>
            <person name="Wylensek D."/>
            <person name="Hitch T.C.A."/>
            <person name="Clavel T."/>
        </authorList>
    </citation>
    <scope>NUCLEOTIDE SEQUENCE [LARGE SCALE GENOMIC DNA]</scope>
    <source>
        <strain evidence="9 10">BBE-744-WT-12</strain>
    </source>
</reference>
<evidence type="ECO:0000313" key="9">
    <source>
        <dbReference type="EMBL" id="MST98726.1"/>
    </source>
</evidence>
<evidence type="ECO:0000256" key="1">
    <source>
        <dbReference type="ARBA" id="ARBA00001033"/>
    </source>
</evidence>
<dbReference type="Proteomes" id="UP000435649">
    <property type="component" value="Unassembled WGS sequence"/>
</dbReference>
<dbReference type="EC" id="3.1.3.25" evidence="8"/>